<gene>
    <name evidence="2" type="ORF">GOP47_0017276</name>
</gene>
<accession>A0A9D4UEZ4</accession>
<comment type="caution">
    <text evidence="2">The sequence shown here is derived from an EMBL/GenBank/DDBJ whole genome shotgun (WGS) entry which is preliminary data.</text>
</comment>
<keyword evidence="3" id="KW-1185">Reference proteome</keyword>
<name>A0A9D4UEZ4_ADICA</name>
<evidence type="ECO:0000256" key="1">
    <source>
        <dbReference type="SAM" id="MobiDB-lite"/>
    </source>
</evidence>
<evidence type="ECO:0000313" key="3">
    <source>
        <dbReference type="Proteomes" id="UP000886520"/>
    </source>
</evidence>
<evidence type="ECO:0000313" key="2">
    <source>
        <dbReference type="EMBL" id="KAI5066748.1"/>
    </source>
</evidence>
<reference evidence="2" key="1">
    <citation type="submission" date="2021-01" db="EMBL/GenBank/DDBJ databases">
        <title>Adiantum capillus-veneris genome.</title>
        <authorList>
            <person name="Fang Y."/>
            <person name="Liao Q."/>
        </authorList>
    </citation>
    <scope>NUCLEOTIDE SEQUENCE</scope>
    <source>
        <strain evidence="2">H3</strain>
        <tissue evidence="2">Leaf</tissue>
    </source>
</reference>
<sequence>MAEGGAQRASMAERLQGRGSMTEGRGRRAVVAMAVDGRARSMKCEHVATREPGMTQNVRAKANRTD</sequence>
<protein>
    <submittedName>
        <fullName evidence="2">Uncharacterized protein</fullName>
    </submittedName>
</protein>
<dbReference type="Proteomes" id="UP000886520">
    <property type="component" value="Chromosome 17"/>
</dbReference>
<dbReference type="EMBL" id="JABFUD020000017">
    <property type="protein sequence ID" value="KAI5066748.1"/>
    <property type="molecule type" value="Genomic_DNA"/>
</dbReference>
<proteinExistence type="predicted"/>
<dbReference type="AlphaFoldDB" id="A0A9D4UEZ4"/>
<feature type="region of interest" description="Disordered" evidence="1">
    <location>
        <begin position="1"/>
        <end position="28"/>
    </location>
</feature>
<organism evidence="2 3">
    <name type="scientific">Adiantum capillus-veneris</name>
    <name type="common">Maidenhair fern</name>
    <dbReference type="NCBI Taxonomy" id="13818"/>
    <lineage>
        <taxon>Eukaryota</taxon>
        <taxon>Viridiplantae</taxon>
        <taxon>Streptophyta</taxon>
        <taxon>Embryophyta</taxon>
        <taxon>Tracheophyta</taxon>
        <taxon>Polypodiopsida</taxon>
        <taxon>Polypodiidae</taxon>
        <taxon>Polypodiales</taxon>
        <taxon>Pteridineae</taxon>
        <taxon>Pteridaceae</taxon>
        <taxon>Vittarioideae</taxon>
        <taxon>Adiantum</taxon>
    </lineage>
</organism>